<dbReference type="Proteomes" id="UP000009046">
    <property type="component" value="Unassembled WGS sequence"/>
</dbReference>
<dbReference type="CTD" id="8230642"/>
<dbReference type="AlphaFoldDB" id="E0VUY8"/>
<dbReference type="RefSeq" id="XP_002429932.1">
    <property type="nucleotide sequence ID" value="XM_002429887.1"/>
</dbReference>
<dbReference type="EMBL" id="AAZO01005555">
    <property type="status" value="NOT_ANNOTATED_CDS"/>
    <property type="molecule type" value="Genomic_DNA"/>
</dbReference>
<protein>
    <submittedName>
        <fullName evidence="13 14">Class A rhodopsin-like G-protein coupled receptor GPRnpr, putative</fullName>
    </submittedName>
</protein>
<dbReference type="InParanoid" id="E0VUY8"/>
<dbReference type="STRING" id="121224.E0VUY8"/>
<keyword evidence="15" id="KW-1185">Reference proteome</keyword>
<comment type="subcellular location">
    <subcellularLocation>
        <location evidence="1">Membrane</location>
        <topology evidence="1">Multi-pass membrane protein</topology>
    </subcellularLocation>
</comment>
<dbReference type="GeneID" id="8230642"/>
<dbReference type="InterPro" id="IPR000276">
    <property type="entry name" value="GPCR_Rhodpsn"/>
</dbReference>
<dbReference type="GO" id="GO:0005886">
    <property type="term" value="C:plasma membrane"/>
    <property type="evidence" value="ECO:0007669"/>
    <property type="project" value="TreeGrafter"/>
</dbReference>
<feature type="compositionally biased region" description="Basic and acidic residues" evidence="10">
    <location>
        <begin position="407"/>
        <end position="424"/>
    </location>
</feature>
<feature type="transmembrane region" description="Helical" evidence="11">
    <location>
        <begin position="115"/>
        <end position="136"/>
    </location>
</feature>
<dbReference type="Gene3D" id="1.20.1070.10">
    <property type="entry name" value="Rhodopsin 7-helix transmembrane proteins"/>
    <property type="match status" value="1"/>
</dbReference>
<dbReference type="GO" id="GO:0004930">
    <property type="term" value="F:G protein-coupled receptor activity"/>
    <property type="evidence" value="ECO:0007669"/>
    <property type="project" value="UniProtKB-KW"/>
</dbReference>
<gene>
    <name evidence="14" type="primary">8230642</name>
    <name evidence="13" type="ORF">Phum_PHUM456700</name>
</gene>
<feature type="transmembrane region" description="Helical" evidence="11">
    <location>
        <begin position="328"/>
        <end position="350"/>
    </location>
</feature>
<name>E0VUY8_PEDHC</name>
<dbReference type="VEuPathDB" id="VectorBase:PHUM456700"/>
<organism>
    <name type="scientific">Pediculus humanus subsp. corporis</name>
    <name type="common">Body louse</name>
    <dbReference type="NCBI Taxonomy" id="121224"/>
    <lineage>
        <taxon>Eukaryota</taxon>
        <taxon>Metazoa</taxon>
        <taxon>Ecdysozoa</taxon>
        <taxon>Arthropoda</taxon>
        <taxon>Hexapoda</taxon>
        <taxon>Insecta</taxon>
        <taxon>Pterygota</taxon>
        <taxon>Neoptera</taxon>
        <taxon>Paraneoptera</taxon>
        <taxon>Psocodea</taxon>
        <taxon>Troctomorpha</taxon>
        <taxon>Phthiraptera</taxon>
        <taxon>Anoplura</taxon>
        <taxon>Pediculidae</taxon>
        <taxon>Pediculus</taxon>
    </lineage>
</organism>
<evidence type="ECO:0000256" key="11">
    <source>
        <dbReference type="SAM" id="Phobius"/>
    </source>
</evidence>
<evidence type="ECO:0000313" key="13">
    <source>
        <dbReference type="EMBL" id="EEB17194.1"/>
    </source>
</evidence>
<dbReference type="Pfam" id="PF00001">
    <property type="entry name" value="7tm_1"/>
    <property type="match status" value="1"/>
</dbReference>
<dbReference type="eggNOG" id="KOG3656">
    <property type="taxonomic scope" value="Eukaryota"/>
</dbReference>
<reference evidence="14" key="3">
    <citation type="submission" date="2021-02" db="UniProtKB">
        <authorList>
            <consortium name="EnsemblMetazoa"/>
        </authorList>
    </citation>
    <scope>IDENTIFICATION</scope>
    <source>
        <strain evidence="14">USDA</strain>
    </source>
</reference>
<keyword evidence="4 11" id="KW-1133">Transmembrane helix</keyword>
<dbReference type="PANTHER" id="PTHR24243:SF233">
    <property type="entry name" value="THYROTROPIN-RELEASING HORMONE RECEPTOR"/>
    <property type="match status" value="1"/>
</dbReference>
<dbReference type="PROSITE" id="PS50262">
    <property type="entry name" value="G_PROTEIN_RECEP_F1_2"/>
    <property type="match status" value="1"/>
</dbReference>
<evidence type="ECO:0000256" key="8">
    <source>
        <dbReference type="ARBA" id="ARBA00023224"/>
    </source>
</evidence>
<feature type="transmembrane region" description="Helical" evidence="11">
    <location>
        <begin position="284"/>
        <end position="308"/>
    </location>
</feature>
<evidence type="ECO:0000313" key="15">
    <source>
        <dbReference type="Proteomes" id="UP000009046"/>
    </source>
</evidence>
<dbReference type="SUPFAM" id="SSF81321">
    <property type="entry name" value="Family A G protein-coupled receptor-like"/>
    <property type="match status" value="1"/>
</dbReference>
<dbReference type="PROSITE" id="PS00237">
    <property type="entry name" value="G_PROTEIN_RECEP_F1_1"/>
    <property type="match status" value="1"/>
</dbReference>
<evidence type="ECO:0000256" key="7">
    <source>
        <dbReference type="ARBA" id="ARBA00023170"/>
    </source>
</evidence>
<dbReference type="EMBL" id="AAZO01005557">
    <property type="status" value="NOT_ANNOTATED_CDS"/>
    <property type="molecule type" value="Genomic_DNA"/>
</dbReference>
<evidence type="ECO:0000256" key="1">
    <source>
        <dbReference type="ARBA" id="ARBA00004141"/>
    </source>
</evidence>
<comment type="similarity">
    <text evidence="2 9">Belongs to the G-protein coupled receptor 1 family.</text>
</comment>
<dbReference type="CDD" id="cd14997">
    <property type="entry name" value="7tmA_ETH-R"/>
    <property type="match status" value="1"/>
</dbReference>
<evidence type="ECO:0000256" key="9">
    <source>
        <dbReference type="RuleBase" id="RU000688"/>
    </source>
</evidence>
<feature type="transmembrane region" description="Helical" evidence="11">
    <location>
        <begin position="75"/>
        <end position="95"/>
    </location>
</feature>
<keyword evidence="7 9" id="KW-0675">Receptor</keyword>
<evidence type="ECO:0000256" key="2">
    <source>
        <dbReference type="ARBA" id="ARBA00010663"/>
    </source>
</evidence>
<feature type="domain" description="G-protein coupled receptors family 1 profile" evidence="12">
    <location>
        <begin position="54"/>
        <end position="347"/>
    </location>
</feature>
<dbReference type="EnsemblMetazoa" id="PHUM456700-RA">
    <property type="protein sequence ID" value="PHUM456700-PA"/>
    <property type="gene ID" value="PHUM456700"/>
</dbReference>
<dbReference type="HOGENOM" id="CLU_463300_0_0_1"/>
<proteinExistence type="inferred from homology"/>
<dbReference type="PRINTS" id="PR00237">
    <property type="entry name" value="GPCRRHODOPSN"/>
</dbReference>
<reference evidence="13" key="2">
    <citation type="submission" date="2007-04" db="EMBL/GenBank/DDBJ databases">
        <title>The genome of the human body louse.</title>
        <authorList>
            <consortium name="The Human Body Louse Genome Consortium"/>
            <person name="Kirkness E."/>
            <person name="Walenz B."/>
            <person name="Hass B."/>
            <person name="Bruggner R."/>
            <person name="Strausberg R."/>
        </authorList>
    </citation>
    <scope>NUCLEOTIDE SEQUENCE</scope>
    <source>
        <strain evidence="13">USDA</strain>
    </source>
</reference>
<keyword evidence="6 11" id="KW-0472">Membrane</keyword>
<feature type="transmembrane region" description="Helical" evidence="11">
    <location>
        <begin position="157"/>
        <end position="178"/>
    </location>
</feature>
<dbReference type="InterPro" id="IPR017452">
    <property type="entry name" value="GPCR_Rhodpsn_7TM"/>
</dbReference>
<sequence>MNGTGAITLQQYNNNISNYSTNDSIYGNSPVFPPYIRTTATVICSFIMGIGVLGNVMVPIVIFKSKDMRNSTNVFLMNLSLADLMVLLVCTPTNIIKKDVTKENFLMGFFFPTFAVPFIEMMVTHASVLTILAISFERYYAICEPLKAGYICTKTRAFFICLCAWLLAGLLTSPMLFISQYELAQYNDGSWVPACLTPADTLWKELFFYMSISVFFWVPLIVLVVLYSIIAVHLMADPGLKFFYPASAQTIKNLGIEKYFNILYFCRTMSYENPSSAQRYRKKVVMMLGTVVTFFFVCLLPFRALIVWIVLAPHEEVMKLGNEGYYTLLYFCRIMFYLNSAINPILYNLMSSKFRNGFLKLCGIKRNCYRKHKKALLRTSTFNTSSLTAITTSSIHRPSIPEVSNGSKEKKTSSFLDSRKENGRRNSNCSKSLLLCGEIINDSKSVRLRNKLNNEKRKNFDKFYITRTNQINRKKINRRRKSFSDYLIYGTNTSTTPVTLNHSQSMDSIFRRKSCYGVKKGKLKIVNKKNIYNSDDGIIVFKSTDKNNVLSGTKKSDKVHKQLIICENEQNSNKHMNKKTKDRFKESFV</sequence>
<keyword evidence="5 9" id="KW-0297">G-protein coupled receptor</keyword>
<evidence type="ECO:0000256" key="5">
    <source>
        <dbReference type="ARBA" id="ARBA00023040"/>
    </source>
</evidence>
<dbReference type="PANTHER" id="PTHR24243">
    <property type="entry name" value="G-PROTEIN COUPLED RECEPTOR"/>
    <property type="match status" value="1"/>
</dbReference>
<feature type="transmembrane region" description="Helical" evidence="11">
    <location>
        <begin position="206"/>
        <end position="232"/>
    </location>
</feature>
<dbReference type="FunCoup" id="E0VUY8">
    <property type="interactions" value="60"/>
</dbReference>
<accession>E0VUY8</accession>
<evidence type="ECO:0000256" key="6">
    <source>
        <dbReference type="ARBA" id="ARBA00023136"/>
    </source>
</evidence>
<feature type="region of interest" description="Disordered" evidence="10">
    <location>
        <begin position="398"/>
        <end position="425"/>
    </location>
</feature>
<reference evidence="13" key="1">
    <citation type="submission" date="2007-04" db="EMBL/GenBank/DDBJ databases">
        <title>Annotation of Pediculus humanus corporis strain USDA.</title>
        <authorList>
            <person name="Kirkness E."/>
            <person name="Hannick L."/>
            <person name="Hass B."/>
            <person name="Bruggner R."/>
            <person name="Lawson D."/>
            <person name="Bidwell S."/>
            <person name="Joardar V."/>
            <person name="Caler E."/>
            <person name="Walenz B."/>
            <person name="Inman J."/>
            <person name="Schobel S."/>
            <person name="Galinsky K."/>
            <person name="Amedeo P."/>
            <person name="Strausberg R."/>
        </authorList>
    </citation>
    <scope>NUCLEOTIDE SEQUENCE</scope>
    <source>
        <strain evidence="13">USDA</strain>
    </source>
</reference>
<dbReference type="KEGG" id="phu:Phum_PHUM456700"/>
<dbReference type="EMBL" id="DS235797">
    <property type="protein sequence ID" value="EEB17194.1"/>
    <property type="molecule type" value="Genomic_DNA"/>
</dbReference>
<evidence type="ECO:0000256" key="4">
    <source>
        <dbReference type="ARBA" id="ARBA00022989"/>
    </source>
</evidence>
<evidence type="ECO:0000313" key="14">
    <source>
        <dbReference type="EnsemblMetazoa" id="PHUM456700-PA"/>
    </source>
</evidence>
<evidence type="ECO:0000256" key="10">
    <source>
        <dbReference type="SAM" id="MobiDB-lite"/>
    </source>
</evidence>
<keyword evidence="3 9" id="KW-0812">Transmembrane</keyword>
<dbReference type="EMBL" id="AAZO01005556">
    <property type="status" value="NOT_ANNOTATED_CDS"/>
    <property type="molecule type" value="Genomic_DNA"/>
</dbReference>
<dbReference type="OrthoDB" id="10036964at2759"/>
<evidence type="ECO:0000256" key="3">
    <source>
        <dbReference type="ARBA" id="ARBA00022692"/>
    </source>
</evidence>
<evidence type="ECO:0000259" key="12">
    <source>
        <dbReference type="PROSITE" id="PS50262"/>
    </source>
</evidence>
<feature type="transmembrane region" description="Helical" evidence="11">
    <location>
        <begin position="40"/>
        <end position="63"/>
    </location>
</feature>
<dbReference type="OMA" id="CHERTQP"/>
<keyword evidence="8 9" id="KW-0807">Transducer</keyword>